<name>A0A917NXW6_9ACTN</name>
<proteinExistence type="predicted"/>
<evidence type="ECO:0008006" key="3">
    <source>
        <dbReference type="Google" id="ProtNLM"/>
    </source>
</evidence>
<keyword evidence="2" id="KW-1185">Reference proteome</keyword>
<gene>
    <name evidence="1" type="ORF">GCM10012282_39860</name>
</gene>
<dbReference type="Gene3D" id="3.90.180.10">
    <property type="entry name" value="Medium-chain alcohol dehydrogenases, catalytic domain"/>
    <property type="match status" value="1"/>
</dbReference>
<evidence type="ECO:0000313" key="2">
    <source>
        <dbReference type="Proteomes" id="UP000625682"/>
    </source>
</evidence>
<dbReference type="Pfam" id="PF13602">
    <property type="entry name" value="ADH_zinc_N_2"/>
    <property type="match status" value="1"/>
</dbReference>
<evidence type="ECO:0000313" key="1">
    <source>
        <dbReference type="EMBL" id="GGJ39180.1"/>
    </source>
</evidence>
<sequence>MRRLFTEGTVRPVAHGEFALADAVGAHRVIESRSNLGKVVLIP</sequence>
<dbReference type="EMBL" id="BMMU01000012">
    <property type="protein sequence ID" value="GGJ39180.1"/>
    <property type="molecule type" value="Genomic_DNA"/>
</dbReference>
<reference evidence="1" key="1">
    <citation type="journal article" date="2014" name="Int. J. Syst. Evol. Microbiol.">
        <title>Complete genome sequence of Corynebacterium casei LMG S-19264T (=DSM 44701T), isolated from a smear-ripened cheese.</title>
        <authorList>
            <consortium name="US DOE Joint Genome Institute (JGI-PGF)"/>
            <person name="Walter F."/>
            <person name="Albersmeier A."/>
            <person name="Kalinowski J."/>
            <person name="Ruckert C."/>
        </authorList>
    </citation>
    <scope>NUCLEOTIDE SEQUENCE</scope>
    <source>
        <strain evidence="1">CGMCC 4.7272</strain>
    </source>
</reference>
<accession>A0A917NXW6</accession>
<dbReference type="AlphaFoldDB" id="A0A917NXW6"/>
<comment type="caution">
    <text evidence="1">The sequence shown here is derived from an EMBL/GenBank/DDBJ whole genome shotgun (WGS) entry which is preliminary data.</text>
</comment>
<reference evidence="1" key="2">
    <citation type="submission" date="2020-09" db="EMBL/GenBank/DDBJ databases">
        <authorList>
            <person name="Sun Q."/>
            <person name="Zhou Y."/>
        </authorList>
    </citation>
    <scope>NUCLEOTIDE SEQUENCE</scope>
    <source>
        <strain evidence="1">CGMCC 4.7272</strain>
    </source>
</reference>
<organism evidence="1 2">
    <name type="scientific">Streptomyces lacrimifluminis</name>
    <dbReference type="NCBI Taxonomy" id="1500077"/>
    <lineage>
        <taxon>Bacteria</taxon>
        <taxon>Bacillati</taxon>
        <taxon>Actinomycetota</taxon>
        <taxon>Actinomycetes</taxon>
        <taxon>Kitasatosporales</taxon>
        <taxon>Streptomycetaceae</taxon>
        <taxon>Streptomyces</taxon>
    </lineage>
</organism>
<protein>
    <recommendedName>
        <fullName evidence="3">NADPH:quinone reductase</fullName>
    </recommendedName>
</protein>
<dbReference type="Proteomes" id="UP000625682">
    <property type="component" value="Unassembled WGS sequence"/>
</dbReference>